<evidence type="ECO:0000313" key="9">
    <source>
        <dbReference type="Proteomes" id="UP001595799"/>
    </source>
</evidence>
<evidence type="ECO:0000256" key="7">
    <source>
        <dbReference type="HAMAP-Rule" id="MF_01057"/>
    </source>
</evidence>
<sequence length="231" mass="26841">MSSEESQRKLYGRRVGRPLRPSLRRLVEEELPPRAIALPERAGAPLDPHRLFSHPPAQVWLEIGFGGGEHLAEQAEAHPQAGIIGVEYFRNGIASLLRACLDRNLDNVRILEDDARLLLDHLPADSLDRVFLLFPDPWPKTRHHKRRFIQRATLDKLATAMKPGSEFRLASDDPGYQAWMLRHLLDHPAFEWTARRPRDWQIRPHDWPGTRYEEKAIADGRQPIFLKFRRR</sequence>
<comment type="caution">
    <text evidence="8">The sequence shown here is derived from an EMBL/GenBank/DDBJ whole genome shotgun (WGS) entry which is preliminary data.</text>
</comment>
<evidence type="ECO:0000256" key="4">
    <source>
        <dbReference type="ARBA" id="ARBA00022679"/>
    </source>
</evidence>
<comment type="pathway">
    <text evidence="7">tRNA modification; N(7)-methylguanine-tRNA biosynthesis.</text>
</comment>
<evidence type="ECO:0000256" key="5">
    <source>
        <dbReference type="ARBA" id="ARBA00022691"/>
    </source>
</evidence>
<keyword evidence="3 7" id="KW-0489">Methyltransferase</keyword>
<dbReference type="InterPro" id="IPR003358">
    <property type="entry name" value="tRNA_(Gua-N-7)_MeTrfase_Trmb"/>
</dbReference>
<feature type="binding site" evidence="7">
    <location>
        <position position="136"/>
    </location>
    <ligand>
        <name>S-adenosyl-L-methionine</name>
        <dbReference type="ChEBI" id="CHEBI:59789"/>
    </ligand>
</feature>
<dbReference type="PANTHER" id="PTHR23417:SF14">
    <property type="entry name" value="PENTACOTRIPEPTIDE-REPEAT REGION OF PRORP DOMAIN-CONTAINING PROTEIN"/>
    <property type="match status" value="1"/>
</dbReference>
<gene>
    <name evidence="7 8" type="primary">trmB</name>
    <name evidence="8" type="ORF">ACFOW6_10310</name>
</gene>
<proteinExistence type="inferred from homology"/>
<dbReference type="GO" id="GO:0008176">
    <property type="term" value="F:tRNA (guanine(46)-N7)-methyltransferase activity"/>
    <property type="evidence" value="ECO:0007669"/>
    <property type="project" value="UniProtKB-EC"/>
</dbReference>
<feature type="binding site" evidence="7">
    <location>
        <position position="87"/>
    </location>
    <ligand>
        <name>S-adenosyl-L-methionine</name>
        <dbReference type="ChEBI" id="CHEBI:59789"/>
    </ligand>
</feature>
<dbReference type="InterPro" id="IPR055361">
    <property type="entry name" value="tRNA_methyltr_TrmB_bact"/>
</dbReference>
<accession>A0ABV8UN23</accession>
<feature type="binding site" evidence="7">
    <location>
        <position position="62"/>
    </location>
    <ligand>
        <name>S-adenosyl-L-methionine</name>
        <dbReference type="ChEBI" id="CHEBI:59789"/>
    </ligand>
</feature>
<protein>
    <recommendedName>
        <fullName evidence="7">tRNA (guanine-N(7)-)-methyltransferase</fullName>
        <ecNumber evidence="7">2.1.1.33</ecNumber>
    </recommendedName>
    <alternativeName>
        <fullName evidence="7">tRNA (guanine(46)-N(7))-methyltransferase</fullName>
    </alternativeName>
    <alternativeName>
        <fullName evidence="7">tRNA(m7G46)-methyltransferase</fullName>
    </alternativeName>
</protein>
<organism evidence="8 9">
    <name type="scientific">Fodinicurvata halophila</name>
    <dbReference type="NCBI Taxonomy" id="1419723"/>
    <lineage>
        <taxon>Bacteria</taxon>
        <taxon>Pseudomonadati</taxon>
        <taxon>Pseudomonadota</taxon>
        <taxon>Alphaproteobacteria</taxon>
        <taxon>Rhodospirillales</taxon>
        <taxon>Rhodovibrionaceae</taxon>
        <taxon>Fodinicurvata</taxon>
    </lineage>
</organism>
<dbReference type="PROSITE" id="PS51625">
    <property type="entry name" value="SAM_MT_TRMB"/>
    <property type="match status" value="1"/>
</dbReference>
<keyword evidence="6 7" id="KW-0819">tRNA processing</keyword>
<reference evidence="9" key="1">
    <citation type="journal article" date="2019" name="Int. J. Syst. Evol. Microbiol.">
        <title>The Global Catalogue of Microorganisms (GCM) 10K type strain sequencing project: providing services to taxonomists for standard genome sequencing and annotation.</title>
        <authorList>
            <consortium name="The Broad Institute Genomics Platform"/>
            <consortium name="The Broad Institute Genome Sequencing Center for Infectious Disease"/>
            <person name="Wu L."/>
            <person name="Ma J."/>
        </authorList>
    </citation>
    <scope>NUCLEOTIDE SEQUENCE [LARGE SCALE GENOMIC DNA]</scope>
    <source>
        <strain evidence="9">CECT 8472</strain>
    </source>
</reference>
<name>A0ABV8UN23_9PROT</name>
<dbReference type="Proteomes" id="UP001595799">
    <property type="component" value="Unassembled WGS sequence"/>
</dbReference>
<evidence type="ECO:0000256" key="6">
    <source>
        <dbReference type="ARBA" id="ARBA00022694"/>
    </source>
</evidence>
<feature type="binding site" evidence="7">
    <location>
        <position position="140"/>
    </location>
    <ligand>
        <name>substrate</name>
    </ligand>
</feature>
<comment type="caution">
    <text evidence="7">Lacks conserved residue(s) required for the propagation of feature annotation.</text>
</comment>
<comment type="function">
    <text evidence="2 7">Catalyzes the formation of N(7)-methylguanine at position 46 (m7G46) in tRNA.</text>
</comment>
<dbReference type="Pfam" id="PF02390">
    <property type="entry name" value="Methyltransf_4"/>
    <property type="match status" value="1"/>
</dbReference>
<evidence type="ECO:0000256" key="1">
    <source>
        <dbReference type="ARBA" id="ARBA00000142"/>
    </source>
</evidence>
<keyword evidence="4 7" id="KW-0808">Transferase</keyword>
<evidence type="ECO:0000313" key="8">
    <source>
        <dbReference type="EMBL" id="MFC4351934.1"/>
    </source>
</evidence>
<dbReference type="EMBL" id="JBHSCW010000004">
    <property type="protein sequence ID" value="MFC4351934.1"/>
    <property type="molecule type" value="Genomic_DNA"/>
</dbReference>
<dbReference type="Gene3D" id="3.40.50.150">
    <property type="entry name" value="Vaccinia Virus protein VP39"/>
    <property type="match status" value="1"/>
</dbReference>
<dbReference type="EC" id="2.1.1.33" evidence="7"/>
<evidence type="ECO:0000256" key="3">
    <source>
        <dbReference type="ARBA" id="ARBA00022603"/>
    </source>
</evidence>
<dbReference type="RefSeq" id="WP_382422278.1">
    <property type="nucleotide sequence ID" value="NZ_JBHSCW010000004.1"/>
</dbReference>
<dbReference type="InterPro" id="IPR029063">
    <property type="entry name" value="SAM-dependent_MTases_sf"/>
</dbReference>
<dbReference type="SUPFAM" id="SSF53335">
    <property type="entry name" value="S-adenosyl-L-methionine-dependent methyltransferases"/>
    <property type="match status" value="1"/>
</dbReference>
<dbReference type="PANTHER" id="PTHR23417">
    <property type="entry name" value="3-DEOXY-D-MANNO-OCTULOSONIC-ACID TRANSFERASE/TRNA GUANINE-N 7 - -METHYLTRANSFERASE"/>
    <property type="match status" value="1"/>
</dbReference>
<keyword evidence="5 7" id="KW-0949">S-adenosyl-L-methionine</keyword>
<comment type="catalytic activity">
    <reaction evidence="1 7">
        <text>guanosine(46) in tRNA + S-adenosyl-L-methionine = N(7)-methylguanosine(46) in tRNA + S-adenosyl-L-homocysteine</text>
        <dbReference type="Rhea" id="RHEA:42708"/>
        <dbReference type="Rhea" id="RHEA-COMP:10188"/>
        <dbReference type="Rhea" id="RHEA-COMP:10189"/>
        <dbReference type="ChEBI" id="CHEBI:57856"/>
        <dbReference type="ChEBI" id="CHEBI:59789"/>
        <dbReference type="ChEBI" id="CHEBI:74269"/>
        <dbReference type="ChEBI" id="CHEBI:74480"/>
        <dbReference type="EC" id="2.1.1.33"/>
    </reaction>
</comment>
<evidence type="ECO:0000256" key="2">
    <source>
        <dbReference type="ARBA" id="ARBA00003015"/>
    </source>
</evidence>
<comment type="similarity">
    <text evidence="7">Belongs to the class I-like SAM-binding methyltransferase superfamily. TrmB family.</text>
</comment>
<feature type="binding site" evidence="7">
    <location>
        <position position="172"/>
    </location>
    <ligand>
        <name>substrate</name>
    </ligand>
</feature>
<keyword evidence="9" id="KW-1185">Reference proteome</keyword>
<dbReference type="HAMAP" id="MF_01057">
    <property type="entry name" value="tRNA_methyltr_TrmB"/>
    <property type="match status" value="1"/>
</dbReference>
<feature type="binding site" evidence="7">
    <location>
        <position position="114"/>
    </location>
    <ligand>
        <name>S-adenosyl-L-methionine</name>
        <dbReference type="ChEBI" id="CHEBI:59789"/>
    </ligand>
</feature>
<dbReference type="NCBIfam" id="TIGR00091">
    <property type="entry name" value="tRNA (guanosine(46)-N7)-methyltransferase TrmB"/>
    <property type="match status" value="1"/>
</dbReference>
<dbReference type="CDD" id="cd02440">
    <property type="entry name" value="AdoMet_MTases"/>
    <property type="match status" value="1"/>
</dbReference>
<feature type="binding site" evidence="7">
    <location>
        <begin position="210"/>
        <end position="213"/>
    </location>
    <ligand>
        <name>substrate</name>
    </ligand>
</feature>